<evidence type="ECO:0000313" key="3">
    <source>
        <dbReference type="Proteomes" id="UP000053429"/>
    </source>
</evidence>
<dbReference type="AlphaFoldDB" id="A0A101U8V8"/>
<dbReference type="Proteomes" id="UP000053429">
    <property type="component" value="Unassembled WGS sequence"/>
</dbReference>
<evidence type="ECO:0000256" key="1">
    <source>
        <dbReference type="SAM" id="MobiDB-lite"/>
    </source>
</evidence>
<organism evidence="2 3">
    <name type="scientific">Streptomyces caeruleatus</name>
    <dbReference type="NCBI Taxonomy" id="661399"/>
    <lineage>
        <taxon>Bacteria</taxon>
        <taxon>Bacillati</taxon>
        <taxon>Actinomycetota</taxon>
        <taxon>Actinomycetes</taxon>
        <taxon>Kitasatosporales</taxon>
        <taxon>Streptomycetaceae</taxon>
        <taxon>Streptomyces</taxon>
    </lineage>
</organism>
<proteinExistence type="predicted"/>
<dbReference type="EMBL" id="LMWY01000003">
    <property type="protein sequence ID" value="KUO06134.1"/>
    <property type="molecule type" value="Genomic_DNA"/>
</dbReference>
<sequence>MSGRRSGGDAERHQVHQVRSQVGLPQLLGPALTAGLLRMVRGDQRGLEDRQRDLDLARRIGAYGVDVDVRSQVLAEEHRGVAHADRSDRTDDAGGRFQVGQGGCRAESASRNLTRARAGKVAVRLSSVSWIRMRSSGKTC</sequence>
<evidence type="ECO:0000313" key="2">
    <source>
        <dbReference type="EMBL" id="KUO06134.1"/>
    </source>
</evidence>
<reference evidence="2 3" key="1">
    <citation type="submission" date="2015-10" db="EMBL/GenBank/DDBJ databases">
        <title>Draft genome sequence of Streptomyces caeruleatus NRRL B-24802, type strain for the species Streptomyces caeruleatus.</title>
        <authorList>
            <person name="Ruckert C."/>
            <person name="Winkler A."/>
            <person name="Kalinowski J."/>
            <person name="Kampfer P."/>
            <person name="Glaeser S."/>
        </authorList>
    </citation>
    <scope>NUCLEOTIDE SEQUENCE [LARGE SCALE GENOMIC DNA]</scope>
    <source>
        <strain evidence="2 3">NRRL B-24802</strain>
    </source>
</reference>
<comment type="caution">
    <text evidence="2">The sequence shown here is derived from an EMBL/GenBank/DDBJ whole genome shotgun (WGS) entry which is preliminary data.</text>
</comment>
<gene>
    <name evidence="2" type="ORF">AQJ67_04905</name>
</gene>
<accession>A0A101U8V8</accession>
<feature type="region of interest" description="Disordered" evidence="1">
    <location>
        <begin position="78"/>
        <end position="105"/>
    </location>
</feature>
<name>A0A101U8V8_9ACTN</name>
<protein>
    <submittedName>
        <fullName evidence="2">Uncharacterized protein</fullName>
    </submittedName>
</protein>
<feature type="compositionally biased region" description="Basic and acidic residues" evidence="1">
    <location>
        <begin position="78"/>
        <end position="94"/>
    </location>
</feature>
<keyword evidence="3" id="KW-1185">Reference proteome</keyword>